<evidence type="ECO:0000256" key="10">
    <source>
        <dbReference type="ARBA" id="ARBA00022989"/>
    </source>
</evidence>
<dbReference type="SMART" id="SM00448">
    <property type="entry name" value="REC"/>
    <property type="match status" value="1"/>
</dbReference>
<keyword evidence="7" id="KW-0547">Nucleotide-binding</keyword>
<evidence type="ECO:0000256" key="5">
    <source>
        <dbReference type="ARBA" id="ARBA00022679"/>
    </source>
</evidence>
<dbReference type="HOGENOM" id="CLU_000445_114_64_4"/>
<dbReference type="SUPFAM" id="SSF52172">
    <property type="entry name" value="CheY-like"/>
    <property type="match status" value="1"/>
</dbReference>
<keyword evidence="12 16" id="KW-0472">Membrane</keyword>
<evidence type="ECO:0000256" key="9">
    <source>
        <dbReference type="ARBA" id="ARBA00022840"/>
    </source>
</evidence>
<keyword evidence="4 15" id="KW-0597">Phosphoprotein</keyword>
<dbReference type="PANTHER" id="PTHR45339">
    <property type="entry name" value="HYBRID SIGNAL TRANSDUCTION HISTIDINE KINASE J"/>
    <property type="match status" value="1"/>
</dbReference>
<evidence type="ECO:0000256" key="11">
    <source>
        <dbReference type="ARBA" id="ARBA00023012"/>
    </source>
</evidence>
<dbReference type="Gene3D" id="1.10.287.130">
    <property type="match status" value="1"/>
</dbReference>
<evidence type="ECO:0000256" key="14">
    <source>
        <dbReference type="ARBA" id="ARBA00070152"/>
    </source>
</evidence>
<dbReference type="PROSITE" id="PS50109">
    <property type="entry name" value="HIS_KIN"/>
    <property type="match status" value="1"/>
</dbReference>
<evidence type="ECO:0000256" key="4">
    <source>
        <dbReference type="ARBA" id="ARBA00022553"/>
    </source>
</evidence>
<dbReference type="Pfam" id="PF11845">
    <property type="entry name" value="Tll0287-like"/>
    <property type="match status" value="1"/>
</dbReference>
<feature type="domain" description="Histidine kinase" evidence="17">
    <location>
        <begin position="288"/>
        <end position="509"/>
    </location>
</feature>
<dbReference type="InterPro" id="IPR036097">
    <property type="entry name" value="HisK_dim/P_sf"/>
</dbReference>
<evidence type="ECO:0000256" key="12">
    <source>
        <dbReference type="ARBA" id="ARBA00023136"/>
    </source>
</evidence>
<dbReference type="Gene3D" id="3.40.50.2300">
    <property type="match status" value="1"/>
</dbReference>
<dbReference type="GO" id="GO:0016020">
    <property type="term" value="C:membrane"/>
    <property type="evidence" value="ECO:0007669"/>
    <property type="project" value="UniProtKB-SubCell"/>
</dbReference>
<evidence type="ECO:0000256" key="16">
    <source>
        <dbReference type="SAM" id="Phobius"/>
    </source>
</evidence>
<keyword evidence="8 19" id="KW-0418">Kinase</keyword>
<dbReference type="EMBL" id="CP000089">
    <property type="protein sequence ID" value="AAZ45765.1"/>
    <property type="molecule type" value="Genomic_DNA"/>
</dbReference>
<dbReference type="InterPro" id="IPR003661">
    <property type="entry name" value="HisK_dim/P_dom"/>
</dbReference>
<evidence type="ECO:0000313" key="19">
    <source>
        <dbReference type="EMBL" id="AAZ45765.1"/>
    </source>
</evidence>
<evidence type="ECO:0000256" key="6">
    <source>
        <dbReference type="ARBA" id="ARBA00022692"/>
    </source>
</evidence>
<dbReference type="eggNOG" id="COG0784">
    <property type="taxonomic scope" value="Bacteria"/>
</dbReference>
<keyword evidence="9 19" id="KW-0067">ATP-binding</keyword>
<evidence type="ECO:0000259" key="18">
    <source>
        <dbReference type="PROSITE" id="PS50110"/>
    </source>
</evidence>
<dbReference type="CDD" id="cd17546">
    <property type="entry name" value="REC_hyHK_CKI1_RcsC-like"/>
    <property type="match status" value="1"/>
</dbReference>
<dbReference type="SMART" id="SM00388">
    <property type="entry name" value="HisKA"/>
    <property type="match status" value="1"/>
</dbReference>
<dbReference type="SMART" id="SM00387">
    <property type="entry name" value="HATPase_c"/>
    <property type="match status" value="1"/>
</dbReference>
<dbReference type="FunFam" id="1.10.287.130:FF:000004">
    <property type="entry name" value="Ethylene receptor 1"/>
    <property type="match status" value="1"/>
</dbReference>
<dbReference type="PRINTS" id="PR00344">
    <property type="entry name" value="BCTRLSENSOR"/>
</dbReference>
<keyword evidence="11" id="KW-0902">Two-component regulatory system</keyword>
<keyword evidence="5" id="KW-0808">Transferase</keyword>
<dbReference type="eggNOG" id="COG2205">
    <property type="taxonomic scope" value="Bacteria"/>
</dbReference>
<dbReference type="OrthoDB" id="8552871at2"/>
<dbReference type="Pfam" id="PF00072">
    <property type="entry name" value="Response_reg"/>
    <property type="match status" value="1"/>
</dbReference>
<evidence type="ECO:0000256" key="2">
    <source>
        <dbReference type="ARBA" id="ARBA00004370"/>
    </source>
</evidence>
<comment type="catalytic activity">
    <reaction evidence="1">
        <text>ATP + protein L-histidine = ADP + protein N-phospho-L-histidine.</text>
        <dbReference type="EC" id="2.7.13.3"/>
    </reaction>
</comment>
<evidence type="ECO:0000256" key="3">
    <source>
        <dbReference type="ARBA" id="ARBA00012438"/>
    </source>
</evidence>
<evidence type="ECO:0000256" key="15">
    <source>
        <dbReference type="PROSITE-ProRule" id="PRU00169"/>
    </source>
</evidence>
<evidence type="ECO:0000256" key="8">
    <source>
        <dbReference type="ARBA" id="ARBA00022777"/>
    </source>
</evidence>
<dbReference type="EC" id="2.7.13.3" evidence="3"/>
<keyword evidence="6 16" id="KW-0812">Transmembrane</keyword>
<dbReference type="CDD" id="cd16922">
    <property type="entry name" value="HATPase_EvgS-ArcB-TorS-like"/>
    <property type="match status" value="1"/>
</dbReference>
<protein>
    <recommendedName>
        <fullName evidence="14">Virulence sensor protein BvgS</fullName>
        <ecNumber evidence="3">2.7.13.3</ecNumber>
    </recommendedName>
</protein>
<dbReference type="FunFam" id="3.30.565.10:FF:000010">
    <property type="entry name" value="Sensor histidine kinase RcsC"/>
    <property type="match status" value="1"/>
</dbReference>
<dbReference type="GO" id="GO:0000155">
    <property type="term" value="F:phosphorelay sensor kinase activity"/>
    <property type="evidence" value="ECO:0007669"/>
    <property type="project" value="InterPro"/>
</dbReference>
<dbReference type="InterPro" id="IPR011006">
    <property type="entry name" value="CheY-like_superfamily"/>
</dbReference>
<feature type="transmembrane region" description="Helical" evidence="16">
    <location>
        <begin position="12"/>
        <end position="30"/>
    </location>
</feature>
<evidence type="ECO:0000256" key="13">
    <source>
        <dbReference type="ARBA" id="ARBA00058004"/>
    </source>
</evidence>
<dbReference type="SUPFAM" id="SSF55874">
    <property type="entry name" value="ATPase domain of HSP90 chaperone/DNA topoisomerase II/histidine kinase"/>
    <property type="match status" value="1"/>
</dbReference>
<dbReference type="GO" id="GO:0005524">
    <property type="term" value="F:ATP binding"/>
    <property type="evidence" value="ECO:0007669"/>
    <property type="project" value="UniProtKB-KW"/>
</dbReference>
<dbReference type="Pfam" id="PF02518">
    <property type="entry name" value="HATPase_c"/>
    <property type="match status" value="1"/>
</dbReference>
<dbReference type="STRING" id="159087.Daro_1009"/>
<feature type="domain" description="Response regulatory" evidence="18">
    <location>
        <begin position="537"/>
        <end position="653"/>
    </location>
</feature>
<accession>Q47HB6</accession>
<sequence length="655" mass="72230">MASQHLRRRLLFMAVFLWTVMIGFSVFWNFHNSEEQIMKLAYTEAQANLNKDISFRRWGTLHGGVYVPVTETQKSIPWLSHVPGRDVKTTDGKQLTLLNPASMLRQMMDLYAADYGVRGRITGLRQLNPGNAPDAWEREQLERFTRGEATEVWAVTQIEGKPHLRYLRAMFMDPGCDKCHGILGYKTGDMRGATGLNLPLTPYLEQVASSRVGLGFTHLVIWLLGLAGIAWGNWLGANWAKARDQAQAALEQHRDQLESEIAERTAALSRSMHAAEAANHAKSSFLANMSHEIRTPLNAITGVLHLIRREGLLPGQAEHLDKIDTAGRHLLDLINGVLDLSKIEAGKLELTSLPLSIPVIIGNLVSMQHERATAKQLRLETEIDPAIPEHLVGDGVRLQQALLNYVSNALKFTDSGRVLLRVRLIEAGSDDVLLRFEVEDTGIGITGADMATLFSEFEQVDNSSTRRHGGTGLGLAITRKIAQLMGGDAGASSEPGHGSCFWFTARFRIDHAAKTPPPVLEAGETVRRLAAISPGKRVLLVEDDALNREIALSMLDDVGLAADIACNGRQAVEAIGNQRYDLILMDMQMPVMDGLAATREIRAMPQFDSVPIIAMTANAFDDDRQRCRDAGMNDFVAKPVEPYLLFAALLRCLSS</sequence>
<dbReference type="PROSITE" id="PS50110">
    <property type="entry name" value="RESPONSE_REGULATORY"/>
    <property type="match status" value="1"/>
</dbReference>
<dbReference type="InterPro" id="IPR001789">
    <property type="entry name" value="Sig_transdc_resp-reg_receiver"/>
</dbReference>
<evidence type="ECO:0000256" key="7">
    <source>
        <dbReference type="ARBA" id="ARBA00022741"/>
    </source>
</evidence>
<gene>
    <name evidence="19" type="ordered locus">Daro_1009</name>
</gene>
<dbReference type="SUPFAM" id="SSF47384">
    <property type="entry name" value="Homodimeric domain of signal transducing histidine kinase"/>
    <property type="match status" value="1"/>
</dbReference>
<comment type="subcellular location">
    <subcellularLocation>
        <location evidence="2">Membrane</location>
    </subcellularLocation>
</comment>
<dbReference type="InterPro" id="IPR005467">
    <property type="entry name" value="His_kinase_dom"/>
</dbReference>
<dbReference type="Gene3D" id="3.30.565.10">
    <property type="entry name" value="Histidine kinase-like ATPase, C-terminal domain"/>
    <property type="match status" value="1"/>
</dbReference>
<dbReference type="InterPro" id="IPR003594">
    <property type="entry name" value="HATPase_dom"/>
</dbReference>
<dbReference type="InterPro" id="IPR021796">
    <property type="entry name" value="Tll0287-like_dom"/>
</dbReference>
<organism evidence="19">
    <name type="scientific">Dechloromonas aromatica (strain RCB)</name>
    <dbReference type="NCBI Taxonomy" id="159087"/>
    <lineage>
        <taxon>Bacteria</taxon>
        <taxon>Pseudomonadati</taxon>
        <taxon>Pseudomonadota</taxon>
        <taxon>Betaproteobacteria</taxon>
        <taxon>Rhodocyclales</taxon>
        <taxon>Azonexaceae</taxon>
        <taxon>Dechloromonas</taxon>
    </lineage>
</organism>
<evidence type="ECO:0000259" key="17">
    <source>
        <dbReference type="PROSITE" id="PS50109"/>
    </source>
</evidence>
<reference evidence="19" key="1">
    <citation type="submission" date="2005-08" db="EMBL/GenBank/DDBJ databases">
        <title>Complete sequence of Dechloromonas aromatica RCB.</title>
        <authorList>
            <person name="Salinero K.K."/>
            <person name="Copeland A."/>
            <person name="Lucas S."/>
            <person name="Lapidus A."/>
            <person name="Barry K."/>
            <person name="Detter J.C."/>
            <person name="Glavina T."/>
            <person name="Hammon N."/>
            <person name="Israni S."/>
            <person name="Pitluck S."/>
            <person name="Di Bartolo G."/>
            <person name="Trong S."/>
            <person name="Schmutz J."/>
            <person name="Larimer F."/>
            <person name="Land M."/>
            <person name="Ivanova N."/>
            <person name="Richardson P."/>
        </authorList>
    </citation>
    <scope>NUCLEOTIDE SEQUENCE</scope>
    <source>
        <strain evidence="19">RCB</strain>
    </source>
</reference>
<feature type="modified residue" description="4-aspartylphosphate" evidence="15">
    <location>
        <position position="586"/>
    </location>
</feature>
<keyword evidence="10 16" id="KW-1133">Transmembrane helix</keyword>
<dbReference type="CDD" id="cd00082">
    <property type="entry name" value="HisKA"/>
    <property type="match status" value="1"/>
</dbReference>
<dbReference type="InterPro" id="IPR004358">
    <property type="entry name" value="Sig_transdc_His_kin-like_C"/>
</dbReference>
<name>Q47HB6_DECAR</name>
<dbReference type="PANTHER" id="PTHR45339:SF5">
    <property type="entry name" value="HISTIDINE KINASE"/>
    <property type="match status" value="1"/>
</dbReference>
<evidence type="ECO:0000256" key="1">
    <source>
        <dbReference type="ARBA" id="ARBA00000085"/>
    </source>
</evidence>
<proteinExistence type="predicted"/>
<dbReference type="InterPro" id="IPR036890">
    <property type="entry name" value="HATPase_C_sf"/>
</dbReference>
<dbReference type="KEGG" id="dar:Daro_1009"/>
<comment type="function">
    <text evidence="13">Member of the two-component regulatory system BvgS/BvgA. Phosphorylates BvgA via a four-step phosphorelay in response to environmental signals.</text>
</comment>
<dbReference type="Pfam" id="PF00512">
    <property type="entry name" value="HisKA"/>
    <property type="match status" value="1"/>
</dbReference>
<dbReference type="AlphaFoldDB" id="Q47HB6"/>